<dbReference type="Proteomes" id="UP001059209">
    <property type="component" value="Chromosome"/>
</dbReference>
<dbReference type="SUPFAM" id="SSF51445">
    <property type="entry name" value="(Trans)glycosidases"/>
    <property type="match status" value="1"/>
</dbReference>
<evidence type="ECO:0000313" key="3">
    <source>
        <dbReference type="Proteomes" id="UP001059209"/>
    </source>
</evidence>
<accession>A0ABY5Y8M1</accession>
<feature type="domain" description="Glycoside hydrolase family 29 N-terminal" evidence="1">
    <location>
        <begin position="22"/>
        <end position="68"/>
    </location>
</feature>
<evidence type="ECO:0000313" key="2">
    <source>
        <dbReference type="EMBL" id="UWX54599.1"/>
    </source>
</evidence>
<dbReference type="Gene3D" id="3.20.20.80">
    <property type="entry name" value="Glycosidases"/>
    <property type="match status" value="1"/>
</dbReference>
<protein>
    <submittedName>
        <fullName evidence="2">Alpha-L-fucosidase</fullName>
    </submittedName>
</protein>
<dbReference type="RefSeq" id="WP_260572457.1">
    <property type="nucleotide sequence ID" value="NZ_CP104205.1"/>
</dbReference>
<dbReference type="InterPro" id="IPR057739">
    <property type="entry name" value="Glyco_hydro_29_N"/>
</dbReference>
<organism evidence="2 3">
    <name type="scientific">Maribacter litopenaei</name>
    <dbReference type="NCBI Taxonomy" id="2976127"/>
    <lineage>
        <taxon>Bacteria</taxon>
        <taxon>Pseudomonadati</taxon>
        <taxon>Bacteroidota</taxon>
        <taxon>Flavobacteriia</taxon>
        <taxon>Flavobacteriales</taxon>
        <taxon>Flavobacteriaceae</taxon>
        <taxon>Maribacter</taxon>
    </lineage>
</organism>
<gene>
    <name evidence="2" type="ORF">NYZ99_17240</name>
</gene>
<proteinExistence type="predicted"/>
<reference evidence="2" key="1">
    <citation type="submission" date="2022-09" db="EMBL/GenBank/DDBJ databases">
        <title>Maribacter litopenaei sp. nov., isolated from the intestinal tract of the Pacific White Shrimp, Litopenaeus vannamei.</title>
        <authorList>
            <person name="Kim S.Y."/>
            <person name="Hwang C.Y."/>
        </authorList>
    </citation>
    <scope>NUCLEOTIDE SEQUENCE</scope>
    <source>
        <strain evidence="2">HL-LV01</strain>
    </source>
</reference>
<dbReference type="InterPro" id="IPR017853">
    <property type="entry name" value="GH"/>
</dbReference>
<name>A0ABY5Y8M1_9FLAO</name>
<dbReference type="Pfam" id="PF01120">
    <property type="entry name" value="Alpha_L_fucos"/>
    <property type="match status" value="1"/>
</dbReference>
<dbReference type="EMBL" id="CP104205">
    <property type="protein sequence ID" value="UWX54599.1"/>
    <property type="molecule type" value="Genomic_DNA"/>
</dbReference>
<keyword evidence="3" id="KW-1185">Reference proteome</keyword>
<sequence length="84" mass="9900">MKKQLLLFGFLISVSTIFPQAILEDERYVPETDPLVLEKLDQWQDIKFGLLMHWGSYSQWGIVESWFICPEDYGWCERTKGSDP</sequence>
<evidence type="ECO:0000259" key="1">
    <source>
        <dbReference type="Pfam" id="PF01120"/>
    </source>
</evidence>